<dbReference type="InterPro" id="IPR003961">
    <property type="entry name" value="FN3_dom"/>
</dbReference>
<keyword evidence="9" id="KW-1185">Reference proteome</keyword>
<dbReference type="EMBL" id="BMHY01000001">
    <property type="protein sequence ID" value="GGG52902.1"/>
    <property type="molecule type" value="Genomic_DNA"/>
</dbReference>
<name>A0A917LRK3_9BACL</name>
<dbReference type="Pfam" id="PF00395">
    <property type="entry name" value="SLH"/>
    <property type="match status" value="3"/>
</dbReference>
<dbReference type="InterPro" id="IPR005102">
    <property type="entry name" value="Carbo-bd_X2"/>
</dbReference>
<evidence type="ECO:0000256" key="2">
    <source>
        <dbReference type="ARBA" id="ARBA00022737"/>
    </source>
</evidence>
<feature type="domain" description="Fibronectin type-III" evidence="6">
    <location>
        <begin position="1"/>
        <end position="76"/>
    </location>
</feature>
<keyword evidence="1" id="KW-0732">Signal</keyword>
<accession>A0A917LRK3</accession>
<proteinExistence type="predicted"/>
<feature type="domain" description="SLH" evidence="7">
    <location>
        <begin position="653"/>
        <end position="716"/>
    </location>
</feature>
<keyword evidence="4" id="KW-0119">Carbohydrate metabolism</keyword>
<dbReference type="PROSITE" id="PS51272">
    <property type="entry name" value="SLH"/>
    <property type="match status" value="3"/>
</dbReference>
<dbReference type="Proteomes" id="UP000600247">
    <property type="component" value="Unassembled WGS sequence"/>
</dbReference>
<dbReference type="SMART" id="SM00060">
    <property type="entry name" value="FN3"/>
    <property type="match status" value="2"/>
</dbReference>
<dbReference type="PANTHER" id="PTHR13817:SF73">
    <property type="entry name" value="FIBRONECTIN TYPE-III DOMAIN-CONTAINING PROTEIN"/>
    <property type="match status" value="1"/>
</dbReference>
<comment type="caution">
    <text evidence="8">The sequence shown here is derived from an EMBL/GenBank/DDBJ whole genome shotgun (WGS) entry which is preliminary data.</text>
</comment>
<protein>
    <recommendedName>
        <fullName evidence="10">S-layer homology domain-containing protein</fullName>
    </recommendedName>
</protein>
<dbReference type="InterPro" id="IPR013783">
    <property type="entry name" value="Ig-like_fold"/>
</dbReference>
<feature type="domain" description="Fibronectin type-III" evidence="6">
    <location>
        <begin position="168"/>
        <end position="258"/>
    </location>
</feature>
<dbReference type="InterPro" id="IPR050964">
    <property type="entry name" value="Striated_Muscle_Regulatory"/>
</dbReference>
<dbReference type="InterPro" id="IPR036116">
    <property type="entry name" value="FN3_sf"/>
</dbReference>
<feature type="domain" description="SLH" evidence="7">
    <location>
        <begin position="592"/>
        <end position="652"/>
    </location>
</feature>
<dbReference type="InterPro" id="IPR014756">
    <property type="entry name" value="Ig_E-set"/>
</dbReference>
<dbReference type="PROSITE" id="PS50853">
    <property type="entry name" value="FN3"/>
    <property type="match status" value="3"/>
</dbReference>
<dbReference type="CDD" id="cd00063">
    <property type="entry name" value="FN3"/>
    <property type="match status" value="3"/>
</dbReference>
<dbReference type="Gene3D" id="2.60.40.10">
    <property type="entry name" value="Immunoglobulins"/>
    <property type="match status" value="4"/>
</dbReference>
<dbReference type="Pfam" id="PF03442">
    <property type="entry name" value="CBM_X2"/>
    <property type="match status" value="1"/>
</dbReference>
<evidence type="ECO:0000313" key="8">
    <source>
        <dbReference type="EMBL" id="GGG52902.1"/>
    </source>
</evidence>
<dbReference type="SUPFAM" id="SSF81296">
    <property type="entry name" value="E set domains"/>
    <property type="match status" value="1"/>
</dbReference>
<dbReference type="GO" id="GO:0030245">
    <property type="term" value="P:cellulose catabolic process"/>
    <property type="evidence" value="ECO:0007669"/>
    <property type="project" value="UniProtKB-KW"/>
</dbReference>
<evidence type="ECO:0000313" key="9">
    <source>
        <dbReference type="Proteomes" id="UP000600247"/>
    </source>
</evidence>
<keyword evidence="2" id="KW-0677">Repeat</keyword>
<dbReference type="AlphaFoldDB" id="A0A917LRK3"/>
<dbReference type="Pfam" id="PF00041">
    <property type="entry name" value="fn3"/>
    <property type="match status" value="2"/>
</dbReference>
<gene>
    <name evidence="8" type="ORF">GCM10010918_01950</name>
</gene>
<feature type="domain" description="SLH" evidence="7">
    <location>
        <begin position="725"/>
        <end position="785"/>
    </location>
</feature>
<keyword evidence="3" id="KW-0136">Cellulose degradation</keyword>
<reference evidence="8 9" key="1">
    <citation type="journal article" date="2014" name="Int. J. Syst. Evol. Microbiol.">
        <title>Complete genome sequence of Corynebacterium casei LMG S-19264T (=DSM 44701T), isolated from a smear-ripened cheese.</title>
        <authorList>
            <consortium name="US DOE Joint Genome Institute (JGI-PGF)"/>
            <person name="Walter F."/>
            <person name="Albersmeier A."/>
            <person name="Kalinowski J."/>
            <person name="Ruckert C."/>
        </authorList>
    </citation>
    <scope>NUCLEOTIDE SEQUENCE [LARGE SCALE GENOMIC DNA]</scope>
    <source>
        <strain evidence="8 9">CGMCC 1.15286</strain>
    </source>
</reference>
<dbReference type="InterPro" id="IPR001119">
    <property type="entry name" value="SLH_dom"/>
</dbReference>
<evidence type="ECO:0000256" key="5">
    <source>
        <dbReference type="ARBA" id="ARBA00023326"/>
    </source>
</evidence>
<evidence type="ECO:0008006" key="10">
    <source>
        <dbReference type="Google" id="ProtNLM"/>
    </source>
</evidence>
<evidence type="ECO:0000256" key="3">
    <source>
        <dbReference type="ARBA" id="ARBA00023001"/>
    </source>
</evidence>
<evidence type="ECO:0000256" key="1">
    <source>
        <dbReference type="ARBA" id="ARBA00022729"/>
    </source>
</evidence>
<keyword evidence="5" id="KW-0624">Polysaccharide degradation</keyword>
<feature type="domain" description="Fibronectin type-III" evidence="6">
    <location>
        <begin position="259"/>
        <end position="348"/>
    </location>
</feature>
<dbReference type="PANTHER" id="PTHR13817">
    <property type="entry name" value="TITIN"/>
    <property type="match status" value="1"/>
</dbReference>
<organism evidence="8 9">
    <name type="scientific">Paenibacillus radicis</name>
    <name type="common">ex Gao et al. 2016</name>
    <dbReference type="NCBI Taxonomy" id="1737354"/>
    <lineage>
        <taxon>Bacteria</taxon>
        <taxon>Bacillati</taxon>
        <taxon>Bacillota</taxon>
        <taxon>Bacilli</taxon>
        <taxon>Bacillales</taxon>
        <taxon>Paenibacillaceae</taxon>
        <taxon>Paenibacillus</taxon>
    </lineage>
</organism>
<evidence type="ECO:0000259" key="7">
    <source>
        <dbReference type="PROSITE" id="PS51272"/>
    </source>
</evidence>
<evidence type="ECO:0000259" key="6">
    <source>
        <dbReference type="PROSITE" id="PS50853"/>
    </source>
</evidence>
<evidence type="ECO:0000256" key="4">
    <source>
        <dbReference type="ARBA" id="ARBA00023277"/>
    </source>
</evidence>
<sequence length="785" mass="82252">MTLNWDPVRGVDEYKLFRSTTTGDSGSEIATVSGSVYNYGTTGLLNGTTYYFTVKASTPGGVSGASIEASATILAPQLSPATSDFDKNASAQADVTTTIIWNGHTLERISLEGTELVEDIDYSLSGNAVTIKKSFLASQPIGTKSLLFSFAKGDTLTFAIDISDTTPVPGAPLLKPAAAGDAQASLEWSPVGDSSGYTIYQSDNSAVTGMEVGSVSGSVYGYTAAGLTNGITYYFTVKSTNYKGDSPLSNTVSVTPFTVPDAPAIGTVTADNGQALVPFTPPSNDGGRPITSYEVTASPGGFTATGSVSPIKVTGLTNGTTYTFTVKAINLAGSGTASAASNFVTPSAPPSVTPSVPAEPEKPATGVSVSINGIEAKAGTATVEKANRDGQHTTSVQLVQTKLEEQLAGAARGAVITIQVDPPSDVAKVELNGLLLQYLAEQQVIVEVRTTDATYRMPLQQLDTQLLIQSFGDSAALQGLRVQLEIAKPAAETVQLVENAAAQGGFALISPPVNFTVRGFYGSADKEVTKFGTYVERTITLPDGTDSSPAATAVVVEADGTVRHVPTRFETRDGKVYAKVYSLTNSTYAVIRHSVAFKDVTAQWAKEAVIDLGSRMVVSGDTNSLFHPDHDITRAEFAAILVRGLGLKADSSAESPFSDVRPDAWYSGAVQTAHTYQLINGFEDGTFRPEDNITREQAMAIIANAMKLTGLNDKLPSSQAGDELLKAFADEVRIAVWAKSGVAAGIQAGIISGRSGKEFAPKAFITRAEAAVIVQRLLRKSELIE</sequence>
<dbReference type="SUPFAM" id="SSF49265">
    <property type="entry name" value="Fibronectin type III"/>
    <property type="match status" value="2"/>
</dbReference>